<proteinExistence type="predicted"/>
<dbReference type="Proteomes" id="UP000265768">
    <property type="component" value="Unassembled WGS sequence"/>
</dbReference>
<protein>
    <submittedName>
        <fullName evidence="3">LLM class flavin-dependent oxidoreductase</fullName>
    </submittedName>
</protein>
<dbReference type="PANTHER" id="PTHR43244">
    <property type="match status" value="1"/>
</dbReference>
<keyword evidence="4" id="KW-1185">Reference proteome</keyword>
<dbReference type="Gene3D" id="3.20.20.30">
    <property type="entry name" value="Luciferase-like domain"/>
    <property type="match status" value="1"/>
</dbReference>
<dbReference type="GO" id="GO:0016705">
    <property type="term" value="F:oxidoreductase activity, acting on paired donors, with incorporation or reduction of molecular oxygen"/>
    <property type="evidence" value="ECO:0007669"/>
    <property type="project" value="InterPro"/>
</dbReference>
<name>A0A3A4B4D1_9ACTN</name>
<organism evidence="3 4">
    <name type="scientific">Bailinhaonella thermotolerans</name>
    <dbReference type="NCBI Taxonomy" id="1070861"/>
    <lineage>
        <taxon>Bacteria</taxon>
        <taxon>Bacillati</taxon>
        <taxon>Actinomycetota</taxon>
        <taxon>Actinomycetes</taxon>
        <taxon>Streptosporangiales</taxon>
        <taxon>Streptosporangiaceae</taxon>
        <taxon>Bailinhaonella</taxon>
    </lineage>
</organism>
<comment type="caution">
    <text evidence="3">The sequence shown here is derived from an EMBL/GenBank/DDBJ whole genome shotgun (WGS) entry which is preliminary data.</text>
</comment>
<gene>
    <name evidence="3" type="ORF">D5H75_17660</name>
</gene>
<evidence type="ECO:0000259" key="2">
    <source>
        <dbReference type="Pfam" id="PF00296"/>
    </source>
</evidence>
<evidence type="ECO:0000313" key="4">
    <source>
        <dbReference type="Proteomes" id="UP000265768"/>
    </source>
</evidence>
<dbReference type="InterPro" id="IPR011251">
    <property type="entry name" value="Luciferase-like_dom"/>
</dbReference>
<evidence type="ECO:0000256" key="1">
    <source>
        <dbReference type="ARBA" id="ARBA00023002"/>
    </source>
</evidence>
<dbReference type="InterPro" id="IPR050564">
    <property type="entry name" value="F420-G6PD/mer"/>
</dbReference>
<dbReference type="PANTHER" id="PTHR43244:SF1">
    <property type="entry name" value="5,10-METHYLENETETRAHYDROMETHANOPTERIN REDUCTASE"/>
    <property type="match status" value="1"/>
</dbReference>
<feature type="domain" description="Luciferase-like" evidence="2">
    <location>
        <begin position="11"/>
        <end position="240"/>
    </location>
</feature>
<sequence>MRIGVLLWPSEPWDEISANFRRAEEYGFAHAWVFDHVAWRDIRPWYDAFAVLAGAAAVTSRIGLGTMVTTPRLRHPVNAAKSAMTLDMMSGGRFTLGVGAAAGTSDSGILGSEPATPRERADRFEEWVEMADLLLRQGTTTYTGRFWSTENAGIGGRDPRLPFAIAATGPRGMRLAARFAQTWITQDVGGFSDVRRQCERLSEIVAETRPAGEPPRRLIAAGAGPAERPLASVEAFKDYAGRYGELGITDVVLHWPRPDGPYQADPRVLEEVAALGDPA</sequence>
<keyword evidence="1" id="KW-0560">Oxidoreductase</keyword>
<dbReference type="OrthoDB" id="7374740at2"/>
<dbReference type="Pfam" id="PF00296">
    <property type="entry name" value="Bac_luciferase"/>
    <property type="match status" value="1"/>
</dbReference>
<reference evidence="3 4" key="1">
    <citation type="submission" date="2018-09" db="EMBL/GenBank/DDBJ databases">
        <title>YIM 75507 draft genome.</title>
        <authorList>
            <person name="Tang S."/>
            <person name="Feng Y."/>
        </authorList>
    </citation>
    <scope>NUCLEOTIDE SEQUENCE [LARGE SCALE GENOMIC DNA]</scope>
    <source>
        <strain evidence="3 4">YIM 75507</strain>
    </source>
</reference>
<dbReference type="RefSeq" id="WP_119927540.1">
    <property type="nucleotide sequence ID" value="NZ_QZEY01000005.1"/>
</dbReference>
<dbReference type="AlphaFoldDB" id="A0A3A4B4D1"/>
<dbReference type="SUPFAM" id="SSF51679">
    <property type="entry name" value="Bacterial luciferase-like"/>
    <property type="match status" value="1"/>
</dbReference>
<evidence type="ECO:0000313" key="3">
    <source>
        <dbReference type="EMBL" id="RJL32220.1"/>
    </source>
</evidence>
<accession>A0A3A4B4D1</accession>
<dbReference type="InterPro" id="IPR036661">
    <property type="entry name" value="Luciferase-like_sf"/>
</dbReference>
<dbReference type="EMBL" id="QZEY01000005">
    <property type="protein sequence ID" value="RJL32220.1"/>
    <property type="molecule type" value="Genomic_DNA"/>
</dbReference>